<evidence type="ECO:0000313" key="5">
    <source>
        <dbReference type="Proteomes" id="UP001138802"/>
    </source>
</evidence>
<dbReference type="RefSeq" id="WP_200386475.1">
    <property type="nucleotide sequence ID" value="NZ_NRSD01000002.1"/>
</dbReference>
<feature type="domain" description="STAS" evidence="3">
    <location>
        <begin position="16"/>
        <end position="112"/>
    </location>
</feature>
<dbReference type="Proteomes" id="UP001138802">
    <property type="component" value="Unassembled WGS sequence"/>
</dbReference>
<protein>
    <recommendedName>
        <fullName evidence="2">Anti-sigma factor antagonist</fullName>
    </recommendedName>
</protein>
<dbReference type="InterPro" id="IPR036513">
    <property type="entry name" value="STAS_dom_sf"/>
</dbReference>
<name>A0A9X1B7W9_9GAMM</name>
<dbReference type="GO" id="GO:0043856">
    <property type="term" value="F:anti-sigma factor antagonist activity"/>
    <property type="evidence" value="ECO:0007669"/>
    <property type="project" value="InterPro"/>
</dbReference>
<proteinExistence type="inferred from homology"/>
<evidence type="ECO:0000259" key="3">
    <source>
        <dbReference type="PROSITE" id="PS50801"/>
    </source>
</evidence>
<dbReference type="Gene3D" id="3.30.750.24">
    <property type="entry name" value="STAS domain"/>
    <property type="match status" value="1"/>
</dbReference>
<dbReference type="Pfam" id="PF01740">
    <property type="entry name" value="STAS"/>
    <property type="match status" value="1"/>
</dbReference>
<dbReference type="PROSITE" id="PS50801">
    <property type="entry name" value="STAS"/>
    <property type="match status" value="1"/>
</dbReference>
<dbReference type="CDD" id="cd07043">
    <property type="entry name" value="STAS_anti-anti-sigma_factors"/>
    <property type="match status" value="1"/>
</dbReference>
<dbReference type="PANTHER" id="PTHR33495">
    <property type="entry name" value="ANTI-SIGMA FACTOR ANTAGONIST TM_1081-RELATED-RELATED"/>
    <property type="match status" value="1"/>
</dbReference>
<evidence type="ECO:0000313" key="4">
    <source>
        <dbReference type="EMBL" id="MBK1643668.1"/>
    </source>
</evidence>
<dbReference type="InterPro" id="IPR003658">
    <property type="entry name" value="Anti-sigma_ant"/>
</dbReference>
<dbReference type="PANTHER" id="PTHR33495:SF2">
    <property type="entry name" value="ANTI-SIGMA FACTOR ANTAGONIST TM_1081-RELATED"/>
    <property type="match status" value="1"/>
</dbReference>
<sequence>MKVTLTNRRIGHLECVAISGSLTAADTAVARQHLLDRLEQGDGKLVLDLSELNFCDSSGLSVLISALKAARAQQGDVALAGLTPPIRALIELTRLQQVFQIFDNAEQAAVEMR</sequence>
<accession>A0A9X1B7W9</accession>
<dbReference type="InterPro" id="IPR002645">
    <property type="entry name" value="STAS_dom"/>
</dbReference>
<dbReference type="EMBL" id="NRSD01000002">
    <property type="protein sequence ID" value="MBK1643668.1"/>
    <property type="molecule type" value="Genomic_DNA"/>
</dbReference>
<dbReference type="SUPFAM" id="SSF52091">
    <property type="entry name" value="SpoIIaa-like"/>
    <property type="match status" value="1"/>
</dbReference>
<organism evidence="4 5">
    <name type="scientific">Thiocapsa imhoffii</name>
    <dbReference type="NCBI Taxonomy" id="382777"/>
    <lineage>
        <taxon>Bacteria</taxon>
        <taxon>Pseudomonadati</taxon>
        <taxon>Pseudomonadota</taxon>
        <taxon>Gammaproteobacteria</taxon>
        <taxon>Chromatiales</taxon>
        <taxon>Chromatiaceae</taxon>
        <taxon>Thiocapsa</taxon>
    </lineage>
</organism>
<dbReference type="AlphaFoldDB" id="A0A9X1B7W9"/>
<dbReference type="NCBIfam" id="TIGR00377">
    <property type="entry name" value="ant_ant_sig"/>
    <property type="match status" value="1"/>
</dbReference>
<evidence type="ECO:0000256" key="2">
    <source>
        <dbReference type="RuleBase" id="RU003749"/>
    </source>
</evidence>
<gene>
    <name evidence="4" type="ORF">CKO25_03130</name>
</gene>
<evidence type="ECO:0000256" key="1">
    <source>
        <dbReference type="ARBA" id="ARBA00009013"/>
    </source>
</evidence>
<keyword evidence="5" id="KW-1185">Reference proteome</keyword>
<comment type="caution">
    <text evidence="4">The sequence shown here is derived from an EMBL/GenBank/DDBJ whole genome shotgun (WGS) entry which is preliminary data.</text>
</comment>
<comment type="similarity">
    <text evidence="1 2">Belongs to the anti-sigma-factor antagonist family.</text>
</comment>
<reference evidence="4 5" key="1">
    <citation type="journal article" date="2020" name="Microorganisms">
        <title>Osmotic Adaptation and Compatible Solute Biosynthesis of Phototrophic Bacteria as Revealed from Genome Analyses.</title>
        <authorList>
            <person name="Imhoff J.F."/>
            <person name="Rahn T."/>
            <person name="Kunzel S."/>
            <person name="Keller A."/>
            <person name="Neulinger S.C."/>
        </authorList>
    </citation>
    <scope>NUCLEOTIDE SEQUENCE [LARGE SCALE GENOMIC DNA]</scope>
    <source>
        <strain evidence="4 5">DSM 21303</strain>
    </source>
</reference>